<dbReference type="AlphaFoldDB" id="A0AA86UER2"/>
<reference evidence="1" key="1">
    <citation type="submission" date="2023-06" db="EMBL/GenBank/DDBJ databases">
        <authorList>
            <person name="Kurt Z."/>
        </authorList>
    </citation>
    <scope>NUCLEOTIDE SEQUENCE</scope>
</reference>
<evidence type="ECO:0000313" key="1">
    <source>
        <dbReference type="EMBL" id="CAI9948237.1"/>
    </source>
</evidence>
<protein>
    <submittedName>
        <fullName evidence="2">Hypothetical_protein</fullName>
    </submittedName>
</protein>
<proteinExistence type="predicted"/>
<comment type="caution">
    <text evidence="1">The sequence shown here is derived from an EMBL/GenBank/DDBJ whole genome shotgun (WGS) entry which is preliminary data.</text>
</comment>
<organism evidence="1">
    <name type="scientific">Hexamita inflata</name>
    <dbReference type="NCBI Taxonomy" id="28002"/>
    <lineage>
        <taxon>Eukaryota</taxon>
        <taxon>Metamonada</taxon>
        <taxon>Diplomonadida</taxon>
        <taxon>Hexamitidae</taxon>
        <taxon>Hexamitinae</taxon>
        <taxon>Hexamita</taxon>
    </lineage>
</organism>
<evidence type="ECO:0000313" key="3">
    <source>
        <dbReference type="Proteomes" id="UP001642409"/>
    </source>
</evidence>
<sequence>MQLQINTTQNEGNKMQALLTNVDLHSPILIQYYIQNLIHMKALDEFHLQKLIKMFNNSKSKINIDFTVTNETGYQFNAQQIIIEFKHTSNLQKLLKANVKIVQNTKTYAEMKEILELMLKSVVQAAQYFIKQQKQYSGFVAFWCGKELSQIGKNAESPSCLILGDEQGRVPDERELLIECQVASSKREGEGSEGHHGTVGQNHRGRVNYNVISIQQQVNQDIKSRKYSKYKYLLGECRIQYYKIKNIFIYQYSIDFYVQNGKSYVSVLFHTIAIFKSSMN</sequence>
<evidence type="ECO:0000313" key="2">
    <source>
        <dbReference type="EMBL" id="CAL6040091.1"/>
    </source>
</evidence>
<accession>A0AA86UER2</accession>
<name>A0AA86UER2_9EUKA</name>
<dbReference type="Proteomes" id="UP001642409">
    <property type="component" value="Unassembled WGS sequence"/>
</dbReference>
<reference evidence="2 3" key="2">
    <citation type="submission" date="2024-07" db="EMBL/GenBank/DDBJ databases">
        <authorList>
            <person name="Akdeniz Z."/>
        </authorList>
    </citation>
    <scope>NUCLEOTIDE SEQUENCE [LARGE SCALE GENOMIC DNA]</scope>
</reference>
<dbReference type="EMBL" id="CATOUU010000787">
    <property type="protein sequence ID" value="CAI9948237.1"/>
    <property type="molecule type" value="Genomic_DNA"/>
</dbReference>
<dbReference type="EMBL" id="CAXDID020000144">
    <property type="protein sequence ID" value="CAL6040091.1"/>
    <property type="molecule type" value="Genomic_DNA"/>
</dbReference>
<gene>
    <name evidence="1" type="ORF">HINF_LOCUS35882</name>
    <name evidence="2" type="ORF">HINF_LOCUS38168</name>
</gene>
<keyword evidence="3" id="KW-1185">Reference proteome</keyword>